<dbReference type="InterPro" id="IPR010432">
    <property type="entry name" value="RDD"/>
</dbReference>
<reference evidence="7 8" key="1">
    <citation type="submission" date="2019-03" db="EMBL/GenBank/DDBJ databases">
        <title>Genomic Encyclopedia of Type Strains, Phase IV (KMG-IV): sequencing the most valuable type-strain genomes for metagenomic binning, comparative biology and taxonomic classification.</title>
        <authorList>
            <person name="Goeker M."/>
        </authorList>
    </citation>
    <scope>NUCLEOTIDE SEQUENCE [LARGE SCALE GENOMIC DNA]</scope>
    <source>
        <strain evidence="7 8">DSM 18792</strain>
    </source>
</reference>
<comment type="subcellular location">
    <subcellularLocation>
        <location evidence="1">Membrane</location>
        <topology evidence="1">Multi-pass membrane protein</topology>
    </subcellularLocation>
</comment>
<evidence type="ECO:0000256" key="4">
    <source>
        <dbReference type="ARBA" id="ARBA00023136"/>
    </source>
</evidence>
<keyword evidence="8" id="KW-1185">Reference proteome</keyword>
<evidence type="ECO:0000256" key="3">
    <source>
        <dbReference type="ARBA" id="ARBA00022989"/>
    </source>
</evidence>
<dbReference type="PANTHER" id="PTHR38480">
    <property type="entry name" value="SLR0254 PROTEIN"/>
    <property type="match status" value="1"/>
</dbReference>
<feature type="transmembrane region" description="Helical" evidence="5">
    <location>
        <begin position="25"/>
        <end position="49"/>
    </location>
</feature>
<evidence type="ECO:0000256" key="5">
    <source>
        <dbReference type="SAM" id="Phobius"/>
    </source>
</evidence>
<feature type="domain" description="RDD" evidence="6">
    <location>
        <begin position="20"/>
        <end position="146"/>
    </location>
</feature>
<evidence type="ECO:0000256" key="1">
    <source>
        <dbReference type="ARBA" id="ARBA00004141"/>
    </source>
</evidence>
<dbReference type="Pfam" id="PF06271">
    <property type="entry name" value="RDD"/>
    <property type="match status" value="1"/>
</dbReference>
<evidence type="ECO:0000313" key="7">
    <source>
        <dbReference type="EMBL" id="TCL66778.1"/>
    </source>
</evidence>
<sequence length="241" mass="27486">MSNLAINTAQNVNLDYKLIGLGERFVAFLIDGLILLTYITIMENVVALSDIFETDDWTRRGILGLLTLPALFYSVLCHIIFGGQTIGKMILKIKVVRLDGAPTQWYNLLVRWMLRIVDIWLFFASIGVLSILLSDKKQRIGDAAAGTVVISVKKKHKITSTILEDLEVDYQPVFNNVTLLTDKDVRIIKEAFLISKKNNDFKTLTLLRNKVCNVLNIESNLYDVDFINTILKDYNYYTQNM</sequence>
<dbReference type="OrthoDB" id="9814143at2"/>
<keyword evidence="2 5" id="KW-0812">Transmembrane</keyword>
<accession>A0A4R1RKQ3</accession>
<evidence type="ECO:0000259" key="6">
    <source>
        <dbReference type="Pfam" id="PF06271"/>
    </source>
</evidence>
<dbReference type="GO" id="GO:0016020">
    <property type="term" value="C:membrane"/>
    <property type="evidence" value="ECO:0007669"/>
    <property type="project" value="UniProtKB-SubCell"/>
</dbReference>
<name>A0A4R1RKQ3_9FLAO</name>
<keyword evidence="3 5" id="KW-1133">Transmembrane helix</keyword>
<gene>
    <name evidence="7" type="ORF">EV196_103195</name>
</gene>
<organism evidence="7 8">
    <name type="scientific">Mariniflexile fucanivorans</name>
    <dbReference type="NCBI Taxonomy" id="264023"/>
    <lineage>
        <taxon>Bacteria</taxon>
        <taxon>Pseudomonadati</taxon>
        <taxon>Bacteroidota</taxon>
        <taxon>Flavobacteriia</taxon>
        <taxon>Flavobacteriales</taxon>
        <taxon>Flavobacteriaceae</taxon>
        <taxon>Mariniflexile</taxon>
    </lineage>
</organism>
<dbReference type="PANTHER" id="PTHR38480:SF1">
    <property type="entry name" value="SLR0254 PROTEIN"/>
    <property type="match status" value="1"/>
</dbReference>
<dbReference type="EMBL" id="SLUP01000003">
    <property type="protein sequence ID" value="TCL66778.1"/>
    <property type="molecule type" value="Genomic_DNA"/>
</dbReference>
<feature type="transmembrane region" description="Helical" evidence="5">
    <location>
        <begin position="112"/>
        <end position="133"/>
    </location>
</feature>
<protein>
    <submittedName>
        <fullName evidence="7">Putative RDD family membrane protein YckC</fullName>
    </submittedName>
</protein>
<dbReference type="AlphaFoldDB" id="A0A4R1RKQ3"/>
<dbReference type="Proteomes" id="UP000295455">
    <property type="component" value="Unassembled WGS sequence"/>
</dbReference>
<proteinExistence type="predicted"/>
<dbReference type="RefSeq" id="WP_132217000.1">
    <property type="nucleotide sequence ID" value="NZ_OX156936.1"/>
</dbReference>
<keyword evidence="4 5" id="KW-0472">Membrane</keyword>
<feature type="transmembrane region" description="Helical" evidence="5">
    <location>
        <begin position="61"/>
        <end position="81"/>
    </location>
</feature>
<evidence type="ECO:0000256" key="2">
    <source>
        <dbReference type="ARBA" id="ARBA00022692"/>
    </source>
</evidence>
<evidence type="ECO:0000313" key="8">
    <source>
        <dbReference type="Proteomes" id="UP000295455"/>
    </source>
</evidence>
<comment type="caution">
    <text evidence="7">The sequence shown here is derived from an EMBL/GenBank/DDBJ whole genome shotgun (WGS) entry which is preliminary data.</text>
</comment>